<feature type="transmembrane region" description="Helical" evidence="6">
    <location>
        <begin position="70"/>
        <end position="89"/>
    </location>
</feature>
<dbReference type="Proteomes" id="UP001596039">
    <property type="component" value="Unassembled WGS sequence"/>
</dbReference>
<dbReference type="NCBIfam" id="TIGR00360">
    <property type="entry name" value="ComEC_N-term"/>
    <property type="match status" value="1"/>
</dbReference>
<evidence type="ECO:0000259" key="8">
    <source>
        <dbReference type="Pfam" id="PF03772"/>
    </source>
</evidence>
<dbReference type="InterPro" id="IPR001279">
    <property type="entry name" value="Metallo-B-lactamas"/>
</dbReference>
<feature type="domain" description="Metallo-beta-lactamase" evidence="7">
    <location>
        <begin position="535"/>
        <end position="593"/>
    </location>
</feature>
<feature type="transmembrane region" description="Helical" evidence="6">
    <location>
        <begin position="498"/>
        <end position="520"/>
    </location>
</feature>
<dbReference type="Pfam" id="PF00753">
    <property type="entry name" value="Lactamase_B"/>
    <property type="match status" value="1"/>
</dbReference>
<feature type="transmembrane region" description="Helical" evidence="6">
    <location>
        <begin position="413"/>
        <end position="431"/>
    </location>
</feature>
<dbReference type="InterPro" id="IPR036866">
    <property type="entry name" value="RibonucZ/Hydroxyglut_hydro"/>
</dbReference>
<dbReference type="CDD" id="cd07731">
    <property type="entry name" value="ComA-like_MBL-fold"/>
    <property type="match status" value="1"/>
</dbReference>
<dbReference type="InterPro" id="IPR035681">
    <property type="entry name" value="ComA-like_MBL"/>
</dbReference>
<dbReference type="RefSeq" id="WP_386739545.1">
    <property type="nucleotide sequence ID" value="NZ_JBHSMG010000001.1"/>
</dbReference>
<evidence type="ECO:0000313" key="10">
    <source>
        <dbReference type="Proteomes" id="UP001596039"/>
    </source>
</evidence>
<dbReference type="Gene3D" id="3.60.15.10">
    <property type="entry name" value="Ribonuclease Z/Hydroxyacylglutathione hydrolase-like"/>
    <property type="match status" value="1"/>
</dbReference>
<feature type="transmembrane region" description="Helical" evidence="6">
    <location>
        <begin position="44"/>
        <end position="63"/>
    </location>
</feature>
<comment type="caution">
    <text evidence="9">The sequence shown here is derived from an EMBL/GenBank/DDBJ whole genome shotgun (WGS) entry which is preliminary data.</text>
</comment>
<reference evidence="10" key="1">
    <citation type="journal article" date="2019" name="Int. J. Syst. Evol. Microbiol.">
        <title>The Global Catalogue of Microorganisms (GCM) 10K type strain sequencing project: providing services to taxonomists for standard genome sequencing and annotation.</title>
        <authorList>
            <consortium name="The Broad Institute Genomics Platform"/>
            <consortium name="The Broad Institute Genome Sequencing Center for Infectious Disease"/>
            <person name="Wu L."/>
            <person name="Ma J."/>
        </authorList>
    </citation>
    <scope>NUCLEOTIDE SEQUENCE [LARGE SCALE GENOMIC DNA]</scope>
    <source>
        <strain evidence="10">CGMCC 4.6997</strain>
    </source>
</reference>
<dbReference type="Pfam" id="PF03772">
    <property type="entry name" value="Competence"/>
    <property type="match status" value="1"/>
</dbReference>
<evidence type="ECO:0000256" key="6">
    <source>
        <dbReference type="SAM" id="Phobius"/>
    </source>
</evidence>
<keyword evidence="4 6" id="KW-1133">Transmembrane helix</keyword>
<feature type="transmembrane region" description="Helical" evidence="6">
    <location>
        <begin position="322"/>
        <end position="339"/>
    </location>
</feature>
<feature type="transmembrane region" description="Helical" evidence="6">
    <location>
        <begin position="276"/>
        <end position="293"/>
    </location>
</feature>
<keyword evidence="10" id="KW-1185">Reference proteome</keyword>
<feature type="transmembrane region" description="Helical" evidence="6">
    <location>
        <begin position="438"/>
        <end position="459"/>
    </location>
</feature>
<evidence type="ECO:0000256" key="2">
    <source>
        <dbReference type="ARBA" id="ARBA00022475"/>
    </source>
</evidence>
<comment type="subcellular location">
    <subcellularLocation>
        <location evidence="1">Cell membrane</location>
        <topology evidence="1">Multi-pass membrane protein</topology>
    </subcellularLocation>
</comment>
<organism evidence="9 10">
    <name type="scientific">Lysinimonas soli</name>
    <dbReference type="NCBI Taxonomy" id="1074233"/>
    <lineage>
        <taxon>Bacteria</taxon>
        <taxon>Bacillati</taxon>
        <taxon>Actinomycetota</taxon>
        <taxon>Actinomycetes</taxon>
        <taxon>Micrococcales</taxon>
        <taxon>Microbacteriaceae</taxon>
        <taxon>Lysinimonas</taxon>
    </lineage>
</organism>
<accession>A0ABW0NPA9</accession>
<evidence type="ECO:0000256" key="4">
    <source>
        <dbReference type="ARBA" id="ARBA00022989"/>
    </source>
</evidence>
<dbReference type="PANTHER" id="PTHR30619:SF1">
    <property type="entry name" value="RECOMBINATION PROTEIN 2"/>
    <property type="match status" value="1"/>
</dbReference>
<dbReference type="InterPro" id="IPR052159">
    <property type="entry name" value="Competence_DNA_uptake"/>
</dbReference>
<evidence type="ECO:0000256" key="1">
    <source>
        <dbReference type="ARBA" id="ARBA00004651"/>
    </source>
</evidence>
<dbReference type="EMBL" id="JBHSMG010000001">
    <property type="protein sequence ID" value="MFC5501882.1"/>
    <property type="molecule type" value="Genomic_DNA"/>
</dbReference>
<feature type="domain" description="ComEC/Rec2-related protein" evidence="8">
    <location>
        <begin position="225"/>
        <end position="486"/>
    </location>
</feature>
<dbReference type="PANTHER" id="PTHR30619">
    <property type="entry name" value="DNA INTERNALIZATION/COMPETENCE PROTEIN COMEC/REC2"/>
    <property type="match status" value="1"/>
</dbReference>
<dbReference type="SUPFAM" id="SSF56281">
    <property type="entry name" value="Metallo-hydrolase/oxidoreductase"/>
    <property type="match status" value="1"/>
</dbReference>
<gene>
    <name evidence="9" type="ORF">ACFPJ4_06465</name>
</gene>
<feature type="transmembrane region" description="Helical" evidence="6">
    <location>
        <begin position="345"/>
        <end position="362"/>
    </location>
</feature>
<proteinExistence type="predicted"/>
<protein>
    <submittedName>
        <fullName evidence="9">ComEC/Rec2 family competence protein</fullName>
    </submittedName>
</protein>
<sequence length="788" mass="79318">MSISVAARAAVARPAVSDLRLLPAAVAAWTGAAVAVAAPASAATVAIAIALWIAALSAVVLHLPGAWRGIVAITLAGGALVTSSVAAHATERSPELLREAAHAGRMVEFVVEVTGRAADGRIPVAVRTARVGGTAADLSTPVLVFGDRGDDVIREARIGERLRLSGTLSATEPGDDVSFLLFLRGHAVAAGAPPPLLAAADRVRADFRDAASGLPGDGAELLPGLAIGDTSSVGASLDDAMKVSSLSHLTAVSGANCAIVVGLALALGAAIGLPRLGRVAVAAVTLAGFVVLVTPEPSVLRAAVMAAVALLALAAGRPARGLPLLCVAVVVLLALDPWLARSYGFALSVLATAGLLLLARPIAEVIARVLPRGLALVLAVPIAAQLACQPVLLLLTPSLPLYGVVANLLAEPAAAPVTVLGLAACVVAPVFPPLATVLAAIAWVPASWIAAVAAFFAGLPGARAAWPTGAVGVALVIALTMAALGAALRGVPPPLRRIARAATAIALVGYLATLAGTRLVDSVTRPSDWQFAMCDVGQGDATVIRSQGMVALDDTGRDPKLLKACLDELGVSRIDLLVLTHYDLDHIGGVSAVYGKVARALIGPPSDAGDTRIANELRANGAEVDQVSRGAAGALGELRWDVLWPPSRGVEPGNPASVTLRLTPAGDCVQGCLSGILLGDLGELSQARLLGSTALEPVDVVKVAHHGSADQSARLYERLRATVGLIGVGADNDYGHPTSALLGILAAVGTRAERTDLDGLILIAPGAADGELRLWTQKGSTADAGSGG</sequence>
<feature type="transmembrane region" description="Helical" evidence="6">
    <location>
        <begin position="246"/>
        <end position="269"/>
    </location>
</feature>
<name>A0ABW0NPA9_9MICO</name>
<evidence type="ECO:0000256" key="5">
    <source>
        <dbReference type="ARBA" id="ARBA00023136"/>
    </source>
</evidence>
<evidence type="ECO:0000259" key="7">
    <source>
        <dbReference type="Pfam" id="PF00753"/>
    </source>
</evidence>
<keyword evidence="5 6" id="KW-0472">Membrane</keyword>
<evidence type="ECO:0000256" key="3">
    <source>
        <dbReference type="ARBA" id="ARBA00022692"/>
    </source>
</evidence>
<keyword evidence="2" id="KW-1003">Cell membrane</keyword>
<evidence type="ECO:0000313" key="9">
    <source>
        <dbReference type="EMBL" id="MFC5501882.1"/>
    </source>
</evidence>
<keyword evidence="3 6" id="KW-0812">Transmembrane</keyword>
<dbReference type="InterPro" id="IPR004477">
    <property type="entry name" value="ComEC_N"/>
</dbReference>
<feature type="transmembrane region" description="Helical" evidence="6">
    <location>
        <begin position="465"/>
        <end position="486"/>
    </location>
</feature>
<feature type="transmembrane region" description="Helical" evidence="6">
    <location>
        <begin position="374"/>
        <end position="393"/>
    </location>
</feature>